<reference evidence="3 4" key="1">
    <citation type="submission" date="2015-02" db="EMBL/GenBank/DDBJ databases">
        <authorList>
            <person name="Chooi Y.-H."/>
        </authorList>
    </citation>
    <scope>NUCLEOTIDE SEQUENCE [LARGE SCALE GENOMIC DNA]</scope>
    <source>
        <strain evidence="3">E3</strain>
    </source>
</reference>
<keyword evidence="2" id="KW-0040">ANK repeat</keyword>
<dbReference type="Gene3D" id="1.25.40.20">
    <property type="entry name" value="Ankyrin repeat-containing domain"/>
    <property type="match status" value="3"/>
</dbReference>
<keyword evidence="1" id="KW-0677">Repeat</keyword>
<dbReference type="InterPro" id="IPR036770">
    <property type="entry name" value="Ankyrin_rpt-contain_sf"/>
</dbReference>
<dbReference type="PANTHER" id="PTHR24198">
    <property type="entry name" value="ANKYRIN REPEAT AND PROTEIN KINASE DOMAIN-CONTAINING PROTEIN"/>
    <property type="match status" value="1"/>
</dbReference>
<dbReference type="Proteomes" id="UP000039324">
    <property type="component" value="Unassembled WGS sequence"/>
</dbReference>
<dbReference type="EMBL" id="CDSF01000144">
    <property type="protein sequence ID" value="CEP03473.1"/>
    <property type="molecule type" value="Genomic_DNA"/>
</dbReference>
<protein>
    <submittedName>
        <fullName evidence="3">Uncharacterized protein</fullName>
    </submittedName>
</protein>
<sequence>MSSVAIGSATTLLEEAHAGNDDTALLGNALIEASCCGRFDVVRRLLAHPLVDVRASWFGPSPPFWNADSHPSALRGAALGGHCQCVDLLLQHPNADPAAFDNEAIRFACENGHAGIVELLLAIPDVRDTVNPNHLLSLACRGSHSDVIRVLLDQVDIDLGADGFLALLHVCERGNDRVARQLLVRCKGDPRLGEALLQGIPMVAKSGNVRLMGLLMDYVDMSEVGNIALIEACKAQTNTPMVRFLLGLPTVNVSAFGHSALRTASTLGHRDIVRCLLRYAPVSSSGAADESILIETLAFEKYASARDLLWCGGWVAEGRMPSLIATLDASSASSAGRRARRSLRSAVALLRRQREHVTRVTMLLNSLPLPGEILEFIAVLAYGDLLNGPSTASKLKDAARLRQLARPRSK</sequence>
<gene>
    <name evidence="3" type="ORF">PBRA_003234</name>
</gene>
<dbReference type="Pfam" id="PF12796">
    <property type="entry name" value="Ank_2"/>
    <property type="match status" value="1"/>
</dbReference>
<dbReference type="STRING" id="37360.A0A0G4J776"/>
<evidence type="ECO:0000256" key="1">
    <source>
        <dbReference type="ARBA" id="ARBA00022737"/>
    </source>
</evidence>
<dbReference type="OrthoDB" id="90711at2759"/>
<evidence type="ECO:0000313" key="3">
    <source>
        <dbReference type="EMBL" id="CEP03473.1"/>
    </source>
</evidence>
<organism evidence="3 4">
    <name type="scientific">Plasmodiophora brassicae</name>
    <name type="common">Clubroot disease agent</name>
    <dbReference type="NCBI Taxonomy" id="37360"/>
    <lineage>
        <taxon>Eukaryota</taxon>
        <taxon>Sar</taxon>
        <taxon>Rhizaria</taxon>
        <taxon>Endomyxa</taxon>
        <taxon>Phytomyxea</taxon>
        <taxon>Plasmodiophorida</taxon>
        <taxon>Plasmodiophoridae</taxon>
        <taxon>Plasmodiophora</taxon>
    </lineage>
</organism>
<evidence type="ECO:0000313" key="4">
    <source>
        <dbReference type="Proteomes" id="UP000039324"/>
    </source>
</evidence>
<accession>A0A0G4J776</accession>
<proteinExistence type="predicted"/>
<dbReference type="SMART" id="SM00248">
    <property type="entry name" value="ANK"/>
    <property type="match status" value="7"/>
</dbReference>
<name>A0A0G4J776_PLABS</name>
<dbReference type="AlphaFoldDB" id="A0A0G4J776"/>
<dbReference type="InterPro" id="IPR002110">
    <property type="entry name" value="Ankyrin_rpt"/>
</dbReference>
<keyword evidence="4" id="KW-1185">Reference proteome</keyword>
<dbReference type="SUPFAM" id="SSF48403">
    <property type="entry name" value="Ankyrin repeat"/>
    <property type="match status" value="1"/>
</dbReference>
<evidence type="ECO:0000256" key="2">
    <source>
        <dbReference type="ARBA" id="ARBA00023043"/>
    </source>
</evidence>
<dbReference type="PANTHER" id="PTHR24198:SF165">
    <property type="entry name" value="ANKYRIN REPEAT-CONTAINING PROTEIN-RELATED"/>
    <property type="match status" value="1"/>
</dbReference>